<accession>A0ACB1B928</accession>
<sequence length="260" mass="30509">MQNLGLLLYEQSFPLVPIVRTPCYDHPLIESSLIISILATYLVKPELTFSDAVELYPKHVSKDAKTGKEVTDWLNKYFVMWGDTKLDDGQMRDVRDEREWREWVDTHFVHLISPNVYRTWSDSLATFRWFEQVGEWERNFPTWERVLAVYVGAAAMWGISKRLKKRHHIVDEREEMRKAFDKFMKAKGPERKFMGGEQPNLADLALFGACNSFYGCIAFSEMCQYDKRLVEWFEAMNLAVKEARGKKLLEAKCKFVKEGK</sequence>
<protein>
    <submittedName>
        <fullName evidence="1">Uncharacterized protein</fullName>
    </submittedName>
</protein>
<proteinExistence type="predicted"/>
<gene>
    <name evidence="1" type="ORF">MENTE1834_LOCUS48941</name>
</gene>
<keyword evidence="2" id="KW-1185">Reference proteome</keyword>
<dbReference type="Proteomes" id="UP001497535">
    <property type="component" value="Unassembled WGS sequence"/>
</dbReference>
<dbReference type="EMBL" id="CAVMJV010000278">
    <property type="protein sequence ID" value="CAK5128559.1"/>
    <property type="molecule type" value="Genomic_DNA"/>
</dbReference>
<evidence type="ECO:0000313" key="1">
    <source>
        <dbReference type="EMBL" id="CAK5128559.1"/>
    </source>
</evidence>
<comment type="caution">
    <text evidence="1">The sequence shown here is derived from an EMBL/GenBank/DDBJ whole genome shotgun (WGS) entry which is preliminary data.</text>
</comment>
<name>A0ACB1B928_MELEN</name>
<organism evidence="1 2">
    <name type="scientific">Meloidogyne enterolobii</name>
    <name type="common">Root-knot nematode worm</name>
    <name type="synonym">Meloidogyne mayaguensis</name>
    <dbReference type="NCBI Taxonomy" id="390850"/>
    <lineage>
        <taxon>Eukaryota</taxon>
        <taxon>Metazoa</taxon>
        <taxon>Ecdysozoa</taxon>
        <taxon>Nematoda</taxon>
        <taxon>Chromadorea</taxon>
        <taxon>Rhabditida</taxon>
        <taxon>Tylenchina</taxon>
        <taxon>Tylenchomorpha</taxon>
        <taxon>Tylenchoidea</taxon>
        <taxon>Meloidogynidae</taxon>
        <taxon>Meloidogyninae</taxon>
        <taxon>Meloidogyne</taxon>
    </lineage>
</organism>
<evidence type="ECO:0000313" key="2">
    <source>
        <dbReference type="Proteomes" id="UP001497535"/>
    </source>
</evidence>
<reference evidence="1" key="1">
    <citation type="submission" date="2023-11" db="EMBL/GenBank/DDBJ databases">
        <authorList>
            <person name="Poullet M."/>
        </authorList>
    </citation>
    <scope>NUCLEOTIDE SEQUENCE</scope>
    <source>
        <strain evidence="1">E1834</strain>
    </source>
</reference>